<feature type="signal peptide" evidence="3">
    <location>
        <begin position="1"/>
        <end position="20"/>
    </location>
</feature>
<dbReference type="Proteomes" id="UP001517367">
    <property type="component" value="Unassembled WGS sequence"/>
</dbReference>
<evidence type="ECO:0000313" key="5">
    <source>
        <dbReference type="EMBL" id="MFN0289971.1"/>
    </source>
</evidence>
<dbReference type="InterPro" id="IPR052574">
    <property type="entry name" value="CDIRP"/>
</dbReference>
<comment type="caution">
    <text evidence="5">The sequence shown here is derived from an EMBL/GenBank/DDBJ whole genome shotgun (WGS) entry which is preliminary data.</text>
</comment>
<evidence type="ECO:0000256" key="3">
    <source>
        <dbReference type="SAM" id="SignalP"/>
    </source>
</evidence>
<evidence type="ECO:0000256" key="2">
    <source>
        <dbReference type="ARBA" id="ARBA00022737"/>
    </source>
</evidence>
<dbReference type="RefSeq" id="WP_171046877.1">
    <property type="nucleotide sequence ID" value="NZ_SRMP02000001.1"/>
</dbReference>
<keyword evidence="2" id="KW-0677">Repeat</keyword>
<gene>
    <name evidence="5" type="ORF">E5L68_001125</name>
</gene>
<evidence type="ECO:0000259" key="4">
    <source>
        <dbReference type="Pfam" id="PF18962"/>
    </source>
</evidence>
<dbReference type="EMBL" id="SRMP02000001">
    <property type="protein sequence ID" value="MFN0289971.1"/>
    <property type="molecule type" value="Genomic_DNA"/>
</dbReference>
<reference evidence="5 6" key="1">
    <citation type="submission" date="2024-12" db="EMBL/GenBank/DDBJ databases">
        <authorList>
            <person name="Hu S."/>
        </authorList>
    </citation>
    <scope>NUCLEOTIDE SEQUENCE [LARGE SCALE GENOMIC DNA]</scope>
    <source>
        <strain evidence="5 6">P-25</strain>
    </source>
</reference>
<name>A0ABW9JDE5_9SPHI</name>
<dbReference type="InterPro" id="IPR026444">
    <property type="entry name" value="Secre_tail"/>
</dbReference>
<evidence type="ECO:0000313" key="6">
    <source>
        <dbReference type="Proteomes" id="UP001517367"/>
    </source>
</evidence>
<organism evidence="5 6">
    <name type="scientific">Pedobacter helvus</name>
    <dbReference type="NCBI Taxonomy" id="2563444"/>
    <lineage>
        <taxon>Bacteria</taxon>
        <taxon>Pseudomonadati</taxon>
        <taxon>Bacteroidota</taxon>
        <taxon>Sphingobacteriia</taxon>
        <taxon>Sphingobacteriales</taxon>
        <taxon>Sphingobacteriaceae</taxon>
        <taxon>Pedobacter</taxon>
    </lineage>
</organism>
<keyword evidence="3" id="KW-0732">Signal</keyword>
<evidence type="ECO:0000256" key="1">
    <source>
        <dbReference type="ARBA" id="ARBA00022614"/>
    </source>
</evidence>
<keyword evidence="1" id="KW-0433">Leucine-rich repeat</keyword>
<protein>
    <submittedName>
        <fullName evidence="5">T9SS type A sorting domain-containing protein</fullName>
    </submittedName>
</protein>
<keyword evidence="6" id="KW-1185">Reference proteome</keyword>
<feature type="domain" description="Secretion system C-terminal sorting" evidence="4">
    <location>
        <begin position="952"/>
        <end position="1021"/>
    </location>
</feature>
<feature type="chain" id="PRO_5046049405" evidence="3">
    <location>
        <begin position="21"/>
        <end position="1024"/>
    </location>
</feature>
<dbReference type="Gene3D" id="3.80.10.10">
    <property type="entry name" value="Ribonuclease Inhibitor"/>
    <property type="match status" value="4"/>
</dbReference>
<proteinExistence type="predicted"/>
<dbReference type="InterPro" id="IPR032675">
    <property type="entry name" value="LRR_dom_sf"/>
</dbReference>
<dbReference type="Pfam" id="PF18962">
    <property type="entry name" value="Por_Secre_tail"/>
    <property type="match status" value="1"/>
</dbReference>
<dbReference type="PANTHER" id="PTHR47566:SF1">
    <property type="entry name" value="PROTEIN NUD1"/>
    <property type="match status" value="1"/>
</dbReference>
<accession>A0ABW9JDE5</accession>
<dbReference type="PANTHER" id="PTHR47566">
    <property type="match status" value="1"/>
</dbReference>
<sequence>MREKLLLLFLSLIGANLLQAQVVNIPDANFKAALLAHSPKIDVNNDGKIQVSEAEAIVGDINVIRKNITSLTGIEAFVNVTRLLCSNNNLTSLDVSKNTAITALGCDNNQLTALDLSENTALTSIGCMNNRLTSLDISKNIALTSLSCYNNLLATLDVSQNTLLTGLNFSSNPIQVIDMDNCKQLTNLRCSATKIKTLDVSQFPNLLALECYSNSELENLNIKNGNNTAFSRMLAHENPKLSCIQVDDVAYSNAQTIDMFSSWTKDATATYNTDCRPLVNIPDANFKAALLAHNPKIDTDDDGKIQVSEAEAFTGTLQLTNKNIADLTGIEAFVNINALVANDNQLTELNVTKNIALKFLFCQNNQLNSLDVTKNIILEMMYCNANKIQSLYLTKNTVLNTLICEDNLLTGLDVSQNTSLIRLICGNNPISSLDVSNNIALTQLFCENSPALSSLNLKNGKNDILYLVIANQNPKLFCIEVDDVDQANTYTTNGGWQKDASANYKTNCNEPVVYIPDANFKAYLLARADINTNGDAEIQFAEAEAFDRNFDMYDLGISDLTGVEAFVNLKGITCKKNNLTSLDLTKNTKLANLDCEENQLTTLDLSQNTELIFVYCSANQLTNIDVSKSPALISLGVNDNQLTNLDVSGNPALVGLSCGQNMITSLNLSNNTALSSLDCYDNKLTSLDLSSNANLGVVSCNNNELTSINLTQNPNLTILECYGNELTVLDLSNNGALLTLDCHDNNLTALDLLANTRLMWLNCSFNQILKLDLTKNRMLNALYCEHNSLVVLDLKNENNYELAELNATVNPNLSCIQVDDVSAATENTNWQKDNSANYNENCNYTLPVTLVEFKASAIGSSAKLEWSTASEQRNRGFIIYRRGDDSRNLKIAEIPPEIQRQGVHYSYSYIDRMPLNGNNYYELHQLDDDGKINSLGVRNVSFNLTDQRVTFYPNPTRDWVDINFKDKNFNSLWVFDMGGKLLFSKAIGITESSTRVSLNNIAAGTYVLRLRGELHQETIKVVKN</sequence>
<dbReference type="SUPFAM" id="SSF52058">
    <property type="entry name" value="L domain-like"/>
    <property type="match status" value="3"/>
</dbReference>
<dbReference type="NCBIfam" id="TIGR04183">
    <property type="entry name" value="Por_Secre_tail"/>
    <property type="match status" value="1"/>
</dbReference>